<evidence type="ECO:0008006" key="3">
    <source>
        <dbReference type="Google" id="ProtNLM"/>
    </source>
</evidence>
<dbReference type="Proteomes" id="UP000031760">
    <property type="component" value="Chromosome"/>
</dbReference>
<dbReference type="STRING" id="1454201.NMS_0839"/>
<sequence>MKHLFYLLLFSILLVSCNEKSVVINDSAGRLNDILVVIDNESWDSQIGDSIRAVLARPIDGIVREEPMFSLNQVKPQSFEGMLKKSRNYLFIQRSDSAGVSIRKDKYARPQLGVIVRGANAADISRVLSENADEIITVFNDSEVAEKQRLISKVKLNTDQITERFGIKINVPTAYRYAKVEDPDFTWLRRDIVEGTMDIMIYEVPLKEITRDSAVVNDIVRVRDSVGGMKIPVDDGIFQTEPAFSPFVNETEIDGKFAFETKGTWEAKNKFMAGPFVNYAVYNKEKNNWLIIEGFVSAPNAEQRNYLFELEAILKSIEFAKP</sequence>
<dbReference type="PROSITE" id="PS51257">
    <property type="entry name" value="PROKAR_LIPOPROTEIN"/>
    <property type="match status" value="1"/>
</dbReference>
<dbReference type="Pfam" id="PF16125">
    <property type="entry name" value="DUF4837"/>
    <property type="match status" value="1"/>
</dbReference>
<keyword evidence="2" id="KW-1185">Reference proteome</keyword>
<gene>
    <name evidence="1" type="ORF">NMS_0839</name>
</gene>
<dbReference type="InterPro" id="IPR032286">
    <property type="entry name" value="DUF4837"/>
</dbReference>
<dbReference type="HOGENOM" id="CLU_064059_0_0_10"/>
<dbReference type="AlphaFoldDB" id="W8VUS3"/>
<evidence type="ECO:0000313" key="2">
    <source>
        <dbReference type="Proteomes" id="UP000031760"/>
    </source>
</evidence>
<dbReference type="KEGG" id="nmf:NMS_0839"/>
<evidence type="ECO:0000313" key="1">
    <source>
        <dbReference type="EMBL" id="BAO54848.1"/>
    </source>
</evidence>
<dbReference type="RefSeq" id="WP_041495550.1">
    <property type="nucleotide sequence ID" value="NZ_AP014548.1"/>
</dbReference>
<dbReference type="OrthoDB" id="1115230at2"/>
<name>W8VUS3_9FLAO</name>
<organism evidence="1 2">
    <name type="scientific">Nonlabens marinus S1-08</name>
    <dbReference type="NCBI Taxonomy" id="1454201"/>
    <lineage>
        <taxon>Bacteria</taxon>
        <taxon>Pseudomonadati</taxon>
        <taxon>Bacteroidota</taxon>
        <taxon>Flavobacteriia</taxon>
        <taxon>Flavobacteriales</taxon>
        <taxon>Flavobacteriaceae</taxon>
        <taxon>Nonlabens</taxon>
    </lineage>
</organism>
<proteinExistence type="predicted"/>
<protein>
    <recommendedName>
        <fullName evidence="3">DUF4837 domain-containing protein</fullName>
    </recommendedName>
</protein>
<accession>W8VUS3</accession>
<dbReference type="EMBL" id="AP014548">
    <property type="protein sequence ID" value="BAO54848.1"/>
    <property type="molecule type" value="Genomic_DNA"/>
</dbReference>
<reference evidence="1 2" key="1">
    <citation type="journal article" date="2014" name="Proc. Natl. Acad. Sci. U.S.A.">
        <title>Functional characterization of flavobacteria rhodopsins reveals a unique class of light-driven chloride pump in bacteria.</title>
        <authorList>
            <person name="Yoshizawa S."/>
            <person name="Kumagai Y."/>
            <person name="Kim H."/>
            <person name="Ogura Y."/>
            <person name="Hayashi T."/>
            <person name="Iwasaki W."/>
            <person name="DeLong E.F."/>
            <person name="Kogure K."/>
        </authorList>
    </citation>
    <scope>NUCLEOTIDE SEQUENCE [LARGE SCALE GENOMIC DNA]</scope>
    <source>
        <strain evidence="1 2">S1-08</strain>
    </source>
</reference>